<dbReference type="PANTHER" id="PTHR37533">
    <property type="entry name" value="FLAGELLAR HOOK-LENGTH CONTROL PROTEIN"/>
    <property type="match status" value="1"/>
</dbReference>
<dbReference type="Pfam" id="PF02120">
    <property type="entry name" value="Flg_hook"/>
    <property type="match status" value="1"/>
</dbReference>
<feature type="compositionally biased region" description="Basic and acidic residues" evidence="1">
    <location>
        <begin position="71"/>
        <end position="84"/>
    </location>
</feature>
<evidence type="ECO:0000313" key="3">
    <source>
        <dbReference type="EMBL" id="NMF93431.1"/>
    </source>
</evidence>
<dbReference type="CDD" id="cd17470">
    <property type="entry name" value="T3SS_Flik_C"/>
    <property type="match status" value="1"/>
</dbReference>
<protein>
    <recommendedName>
        <fullName evidence="2">Flagellar hook-length control protein-like C-terminal domain-containing protein</fullName>
    </recommendedName>
</protein>
<feature type="compositionally biased region" description="Polar residues" evidence="1">
    <location>
        <begin position="159"/>
        <end position="168"/>
    </location>
</feature>
<organism evidence="3 4">
    <name type="scientific">Aromatoleum buckelii</name>
    <dbReference type="NCBI Taxonomy" id="200254"/>
    <lineage>
        <taxon>Bacteria</taxon>
        <taxon>Pseudomonadati</taxon>
        <taxon>Pseudomonadota</taxon>
        <taxon>Betaproteobacteria</taxon>
        <taxon>Rhodocyclales</taxon>
        <taxon>Rhodocyclaceae</taxon>
        <taxon>Aromatoleum</taxon>
    </lineage>
</organism>
<dbReference type="Gene3D" id="3.30.750.140">
    <property type="match status" value="1"/>
</dbReference>
<evidence type="ECO:0000313" key="4">
    <source>
        <dbReference type="Proteomes" id="UP000601990"/>
    </source>
</evidence>
<name>A0ABX1N2D6_9RHOO</name>
<feature type="region of interest" description="Disordered" evidence="1">
    <location>
        <begin position="1"/>
        <end position="169"/>
    </location>
</feature>
<feature type="compositionally biased region" description="Basic and acidic residues" evidence="1">
    <location>
        <begin position="93"/>
        <end position="135"/>
    </location>
</feature>
<dbReference type="RefSeq" id="WP_169198710.1">
    <property type="nucleotide sequence ID" value="NZ_WTVH02000009.1"/>
</dbReference>
<dbReference type="EMBL" id="WTVH01000014">
    <property type="protein sequence ID" value="NMF93431.1"/>
    <property type="molecule type" value="Genomic_DNA"/>
</dbReference>
<feature type="compositionally biased region" description="Polar residues" evidence="1">
    <location>
        <begin position="414"/>
        <end position="430"/>
    </location>
</feature>
<sequence length="470" mass="47913">MLIATNPSPFAPFATRHSPRAIRRGREPDMPDPLLNKLLLAPASTPAATSGRPSPAAGSASAGGNSFSNALERRMSAAEREPARTRAVATGRGPERRETPPVSDRDRGRELRRKEDAATADRAQEVQPRIDRDTPAEAVNATSASDGETGSEDRASAVEVQQQPTSSLVPAAESIVTGESAAPPPDTAFTASFAGLVPPPAAVIAAETAVAGDQAVSAPVLQDGTERASAVPLLEKLIAEVTAAPGEAHGGSGERLNVAGRSAQGDANRGLAALLPAPVEAQLPDSAGAIPGPPGDASFTTGGPATSVPGAGFNAAVRSEPVSQLPVHTPAGQQRAWAEEIGNRVVWLVGRNESKAELVLTPPQMGKLEVSIHVSGDQTVAHFVAATSAARDALEQAMPRLREMMQQAGISLGETSVGTSDGQQAGQESPSGRHARGPASGAASGVETGAPVPMSVDWSRAGTGRVDTFA</sequence>
<feature type="region of interest" description="Disordered" evidence="1">
    <location>
        <begin position="414"/>
        <end position="470"/>
    </location>
</feature>
<proteinExistence type="predicted"/>
<dbReference type="PANTHER" id="PTHR37533:SF2">
    <property type="entry name" value="FLAGELLAR HOOK-LENGTH CONTROL PROTEIN"/>
    <property type="match status" value="1"/>
</dbReference>
<evidence type="ECO:0000256" key="1">
    <source>
        <dbReference type="SAM" id="MobiDB-lite"/>
    </source>
</evidence>
<accession>A0ABX1N2D6</accession>
<keyword evidence="4" id="KW-1185">Reference proteome</keyword>
<feature type="compositionally biased region" description="Low complexity" evidence="1">
    <location>
        <begin position="41"/>
        <end position="70"/>
    </location>
</feature>
<comment type="caution">
    <text evidence="3">The sequence shown here is derived from an EMBL/GenBank/DDBJ whole genome shotgun (WGS) entry which is preliminary data.</text>
</comment>
<dbReference type="InterPro" id="IPR052563">
    <property type="entry name" value="FliK"/>
</dbReference>
<dbReference type="Proteomes" id="UP000601990">
    <property type="component" value="Unassembled WGS sequence"/>
</dbReference>
<dbReference type="InterPro" id="IPR038610">
    <property type="entry name" value="FliK-like_C_sf"/>
</dbReference>
<feature type="domain" description="Flagellar hook-length control protein-like C-terminal" evidence="2">
    <location>
        <begin position="343"/>
        <end position="425"/>
    </location>
</feature>
<evidence type="ECO:0000259" key="2">
    <source>
        <dbReference type="Pfam" id="PF02120"/>
    </source>
</evidence>
<dbReference type="InterPro" id="IPR021136">
    <property type="entry name" value="Flagellar_hook_control-like_C"/>
</dbReference>
<gene>
    <name evidence="3" type="ORF">GO608_08845</name>
</gene>
<reference evidence="3" key="1">
    <citation type="submission" date="2019-12" db="EMBL/GenBank/DDBJ databases">
        <title>Comparative genomics gives insights into the taxonomy of the Azoarcus-Aromatoleum group and reveals separate origins of nif in the plant-associated Azoarcus and non-plant-associated Aromatoleum sub-groups.</title>
        <authorList>
            <person name="Lafos M."/>
            <person name="Maluk M."/>
            <person name="Batista M."/>
            <person name="Junghare M."/>
            <person name="Carmona M."/>
            <person name="Faoro H."/>
            <person name="Cruz L.M."/>
            <person name="Battistoni F."/>
            <person name="De Souza E."/>
            <person name="Pedrosa F."/>
            <person name="Chen W.-M."/>
            <person name="Poole P.S."/>
            <person name="Dixon R.A."/>
            <person name="James E.K."/>
        </authorList>
    </citation>
    <scope>NUCLEOTIDE SEQUENCE</scope>
    <source>
        <strain evidence="3">U120</strain>
    </source>
</reference>